<protein>
    <submittedName>
        <fullName evidence="1">Uncharacterized protein</fullName>
    </submittedName>
</protein>
<sequence>MRLPGFIRVPGNLGLTVPTELLLQLDTFCHRSRRRHHPRIIGGSYKCNLGSLGEVSLSCDWYYGVGR</sequence>
<comment type="caution">
    <text evidence="1">The sequence shown here is derived from an EMBL/GenBank/DDBJ whole genome shotgun (WGS) entry which is preliminary data.</text>
</comment>
<dbReference type="EMBL" id="JAGGJV010000004">
    <property type="protein sequence ID" value="MBP1859087.1"/>
    <property type="molecule type" value="Genomic_DNA"/>
</dbReference>
<gene>
    <name evidence="1" type="ORF">J2Z75_002599</name>
</gene>
<reference evidence="1 2" key="1">
    <citation type="submission" date="2021-03" db="EMBL/GenBank/DDBJ databases">
        <title>Genomic Encyclopedia of Type Strains, Phase IV (KMG-IV): sequencing the most valuable type-strain genomes for metagenomic binning, comparative biology and taxonomic classification.</title>
        <authorList>
            <person name="Goeker M."/>
        </authorList>
    </citation>
    <scope>NUCLEOTIDE SEQUENCE [LARGE SCALE GENOMIC DNA]</scope>
    <source>
        <strain evidence="1 2">DSM 26427</strain>
    </source>
</reference>
<keyword evidence="2" id="KW-1185">Reference proteome</keyword>
<name>A0ABS4EMB8_9HYPH</name>
<dbReference type="Proteomes" id="UP000823786">
    <property type="component" value="Unassembled WGS sequence"/>
</dbReference>
<proteinExistence type="predicted"/>
<evidence type="ECO:0000313" key="1">
    <source>
        <dbReference type="EMBL" id="MBP1859087.1"/>
    </source>
</evidence>
<accession>A0ABS4EMB8</accession>
<evidence type="ECO:0000313" key="2">
    <source>
        <dbReference type="Proteomes" id="UP000823786"/>
    </source>
</evidence>
<organism evidence="1 2">
    <name type="scientific">Rhizobium herbae</name>
    <dbReference type="NCBI Taxonomy" id="508661"/>
    <lineage>
        <taxon>Bacteria</taxon>
        <taxon>Pseudomonadati</taxon>
        <taxon>Pseudomonadota</taxon>
        <taxon>Alphaproteobacteria</taxon>
        <taxon>Hyphomicrobiales</taxon>
        <taxon>Rhizobiaceae</taxon>
        <taxon>Rhizobium/Agrobacterium group</taxon>
        <taxon>Rhizobium</taxon>
    </lineage>
</organism>